<sequence>MSTTTIPATTDSYQTGLTNQVRGILDETPAWDLHTHLYPPTFGTPLSGTGQSAADANGLMLWGIDELLTYHYLVAEVFRVVPSRVLPYADFWQMSKREQADHIWQHLFLERSPISEACRGVLTTLQRLGLDPADKDLDGYRKWFAQQEPDDHIDRVMQAAGVCRITMTNDVFDDNERQRWLADPTVGGDSRFAPVLRFDALLCDWPAAARQLADWGYRTSETPSPDCIAEVQRFLREWIDRTGAIYCAVSLPPTFRFEGPEDTQLSSVIFREAVLPTLAERNLAMALMIGVVRGVNPRLSIAGDGVEKADVSSICRLCTDFPQNRFMVTLLSRENQHEFTVAARKFDNLMPFGCWWFLNNPSLIEEMTRMRMELLGTSFAPQHSDARVLEQIVYKWAHSREIIAKVLADKYAEVSRAGWPISDEVIRRDAKLLLHDNFQEFIAGR</sequence>
<accession>A0A9X2JJ67</accession>
<dbReference type="Gene3D" id="1.10.2020.10">
    <property type="entry name" value="uronate isomerase, domain 2, chain A"/>
    <property type="match status" value="1"/>
</dbReference>
<dbReference type="RefSeq" id="WP_252854537.1">
    <property type="nucleotide sequence ID" value="NZ_JAMXLR010000073.1"/>
</dbReference>
<dbReference type="InterPro" id="IPR032466">
    <property type="entry name" value="Metal_Hydrolase"/>
</dbReference>
<gene>
    <name evidence="1" type="ORF">NG895_21200</name>
</gene>
<dbReference type="SUPFAM" id="SSF51556">
    <property type="entry name" value="Metallo-dependent hydrolases"/>
    <property type="match status" value="1"/>
</dbReference>
<dbReference type="AlphaFoldDB" id="A0A9X2JJ67"/>
<protein>
    <recommendedName>
        <fullName evidence="3">Glucuronate isomerase</fullName>
    </recommendedName>
</protein>
<dbReference type="Proteomes" id="UP001155241">
    <property type="component" value="Unassembled WGS sequence"/>
</dbReference>
<evidence type="ECO:0000313" key="1">
    <source>
        <dbReference type="EMBL" id="MCO6046423.1"/>
    </source>
</evidence>
<evidence type="ECO:0000313" key="2">
    <source>
        <dbReference type="Proteomes" id="UP001155241"/>
    </source>
</evidence>
<organism evidence="1 2">
    <name type="scientific">Aeoliella straminimaris</name>
    <dbReference type="NCBI Taxonomy" id="2954799"/>
    <lineage>
        <taxon>Bacteria</taxon>
        <taxon>Pseudomonadati</taxon>
        <taxon>Planctomycetota</taxon>
        <taxon>Planctomycetia</taxon>
        <taxon>Pirellulales</taxon>
        <taxon>Lacipirellulaceae</taxon>
        <taxon>Aeoliella</taxon>
    </lineage>
</organism>
<dbReference type="Gene3D" id="3.20.20.140">
    <property type="entry name" value="Metal-dependent hydrolases"/>
    <property type="match status" value="1"/>
</dbReference>
<reference evidence="1" key="1">
    <citation type="submission" date="2022-06" db="EMBL/GenBank/DDBJ databases">
        <title>Aeoliella straminimaris, a novel planctomycete from sediments.</title>
        <authorList>
            <person name="Vitorino I.R."/>
            <person name="Lage O.M."/>
        </authorList>
    </citation>
    <scope>NUCLEOTIDE SEQUENCE</scope>
    <source>
        <strain evidence="1">ICT_H6.2</strain>
    </source>
</reference>
<comment type="caution">
    <text evidence="1">The sequence shown here is derived from an EMBL/GenBank/DDBJ whole genome shotgun (WGS) entry which is preliminary data.</text>
</comment>
<proteinExistence type="predicted"/>
<evidence type="ECO:0008006" key="3">
    <source>
        <dbReference type="Google" id="ProtNLM"/>
    </source>
</evidence>
<name>A0A9X2JJ67_9BACT</name>
<keyword evidence="2" id="KW-1185">Reference proteome</keyword>
<dbReference type="EMBL" id="JAMXLR010000073">
    <property type="protein sequence ID" value="MCO6046423.1"/>
    <property type="molecule type" value="Genomic_DNA"/>
</dbReference>